<dbReference type="SUPFAM" id="SSF53474">
    <property type="entry name" value="alpha/beta-Hydrolases"/>
    <property type="match status" value="1"/>
</dbReference>
<evidence type="ECO:0008006" key="3">
    <source>
        <dbReference type="Google" id="ProtNLM"/>
    </source>
</evidence>
<keyword evidence="2" id="KW-1185">Reference proteome</keyword>
<name>A0A5N5P559_PANHP</name>
<organism evidence="1 2">
    <name type="scientific">Pangasianodon hypophthalmus</name>
    <name type="common">Striped catfish</name>
    <name type="synonym">Helicophagus hypophthalmus</name>
    <dbReference type="NCBI Taxonomy" id="310915"/>
    <lineage>
        <taxon>Eukaryota</taxon>
        <taxon>Metazoa</taxon>
        <taxon>Chordata</taxon>
        <taxon>Craniata</taxon>
        <taxon>Vertebrata</taxon>
        <taxon>Euteleostomi</taxon>
        <taxon>Actinopterygii</taxon>
        <taxon>Neopterygii</taxon>
        <taxon>Teleostei</taxon>
        <taxon>Ostariophysi</taxon>
        <taxon>Siluriformes</taxon>
        <taxon>Pangasiidae</taxon>
        <taxon>Pangasianodon</taxon>
    </lineage>
</organism>
<proteinExistence type="predicted"/>
<dbReference type="InterPro" id="IPR029058">
    <property type="entry name" value="AB_hydrolase_fold"/>
</dbReference>
<dbReference type="GO" id="GO:0017171">
    <property type="term" value="F:serine hydrolase activity"/>
    <property type="evidence" value="ECO:0007669"/>
    <property type="project" value="TreeGrafter"/>
</dbReference>
<protein>
    <recommendedName>
        <fullName evidence="3">AB hydrolase-1 domain-containing protein</fullName>
    </recommendedName>
</protein>
<accession>A0A5N5P559</accession>
<evidence type="ECO:0000313" key="2">
    <source>
        <dbReference type="Proteomes" id="UP000327468"/>
    </source>
</evidence>
<comment type="caution">
    <text evidence="1">The sequence shown here is derived from an EMBL/GenBank/DDBJ whole genome shotgun (WGS) entry which is preliminary data.</text>
</comment>
<dbReference type="Pfam" id="PF05705">
    <property type="entry name" value="DUF829"/>
    <property type="match status" value="1"/>
</dbReference>
<dbReference type="AlphaFoldDB" id="A0A5N5P559"/>
<dbReference type="InterPro" id="IPR008547">
    <property type="entry name" value="DUF829_TMEM53"/>
</dbReference>
<evidence type="ECO:0000313" key="1">
    <source>
        <dbReference type="EMBL" id="KAB5574744.1"/>
    </source>
</evidence>
<sequence>MAAKAVLRFSRLKHGFLFVLLRGFRPYYKNVIYRDLCAAISKPSATSGSRSSSVMPFDDGPLKGVTTHHLSKGITFYVNESTVKPAVSGQAKPLLLMLPWLGSRPQSQAKYCEIYLRTGFDVLVVESNVGHFLWPRWGLEHGAQVLQLLESEQFSRRPLVVHAFSIGGFTFAQLLVHVAKDTRRYRGLIDRVRGQIYDSLVIGSLERMAIGVSKNLFPHSEFLVKRASLLYFHVFKRQTVDYFNASIDVFWNTPLTSPALYFFCGNDVLCDSAVIQKLLEYWKRRGIIVMSKKWEESIHAGHLRAHPQEYLSVLEHFLCSLNMIPLKAKM</sequence>
<dbReference type="PANTHER" id="PTHR20908">
    <property type="entry name" value="LD15586P"/>
    <property type="match status" value="1"/>
</dbReference>
<dbReference type="EMBL" id="VFJC01000007">
    <property type="protein sequence ID" value="KAB5574744.1"/>
    <property type="molecule type" value="Genomic_DNA"/>
</dbReference>
<dbReference type="PANTHER" id="PTHR20908:SF4">
    <property type="entry name" value="SI:DKEY-5I3.5"/>
    <property type="match status" value="1"/>
</dbReference>
<reference evidence="1 2" key="1">
    <citation type="submission" date="2019-06" db="EMBL/GenBank/DDBJ databases">
        <title>A chromosome-scale genome assembly of the striped catfish, Pangasianodon hypophthalmus.</title>
        <authorList>
            <person name="Wen M."/>
            <person name="Zahm M."/>
            <person name="Roques C."/>
            <person name="Cabau C."/>
            <person name="Klopp C."/>
            <person name="Donnadieu C."/>
            <person name="Jouanno E."/>
            <person name="Avarre J.-C."/>
            <person name="Campet M."/>
            <person name="Ha T.T.T."/>
            <person name="Dugue R."/>
            <person name="Lampietro C."/>
            <person name="Louis A."/>
            <person name="Herpin A."/>
            <person name="Echchiki A."/>
            <person name="Berthelot C."/>
            <person name="Parey E."/>
            <person name="Roest-Crollius H."/>
            <person name="Braasch I."/>
            <person name="Postlethwait J."/>
            <person name="Bobe J."/>
            <person name="Montfort J."/>
            <person name="Bouchez O."/>
            <person name="Begum T."/>
            <person name="Schartl M."/>
            <person name="Guiguen Y."/>
        </authorList>
    </citation>
    <scope>NUCLEOTIDE SEQUENCE [LARGE SCALE GENOMIC DNA]</scope>
    <source>
        <strain evidence="1 2">Indonesia</strain>
        <tissue evidence="1">Blood</tissue>
    </source>
</reference>
<gene>
    <name evidence="1" type="ORF">PHYPO_G00212550</name>
</gene>
<dbReference type="Proteomes" id="UP000327468">
    <property type="component" value="Chromosome 6"/>
</dbReference>